<feature type="domain" description="Core-binding (CB)" evidence="6">
    <location>
        <begin position="18"/>
        <end position="102"/>
    </location>
</feature>
<evidence type="ECO:0000256" key="2">
    <source>
        <dbReference type="ARBA" id="ARBA00023125"/>
    </source>
</evidence>
<comment type="caution">
    <text evidence="7">The sequence shown here is derived from an EMBL/GenBank/DDBJ whole genome shotgun (WGS) entry which is preliminary data.</text>
</comment>
<keyword evidence="2 4" id="KW-0238">DNA-binding</keyword>
<name>A0A7X2H4N4_9BACL</name>
<evidence type="ECO:0000259" key="5">
    <source>
        <dbReference type="PROSITE" id="PS51898"/>
    </source>
</evidence>
<dbReference type="GO" id="GO:0003677">
    <property type="term" value="F:DNA binding"/>
    <property type="evidence" value="ECO:0007669"/>
    <property type="project" value="UniProtKB-UniRule"/>
</dbReference>
<dbReference type="InterPro" id="IPR050090">
    <property type="entry name" value="Tyrosine_recombinase_XerCD"/>
</dbReference>
<keyword evidence="3" id="KW-0233">DNA recombination</keyword>
<dbReference type="PROSITE" id="PS51898">
    <property type="entry name" value="TYR_RECOMBINASE"/>
    <property type="match status" value="1"/>
</dbReference>
<sequence length="326" mass="37996">MKNNHIHPGGISLAFPVSELHQYLEKYVSFLIIEKNLSSKSIKAYLSDLNRLHTWLSENHIETITSDSLHHYFHSFNTSTPLKDSTIKRKYISIKAFFVFLVQKNWIEQSPLNNFGKKFRTAKRIPKTLAVEEIERLLHSPKLDREQLTTPFRTRLSIRNDAIIDLLFSTGIRIGELAQIHLEDIDLKNRVVVIFGKGRKERLLYLSSSELIDKLHEWMEVRELFQPKMDTLFLNKYGQSLSIFGVEDIFTKYRKLANINEKSTPHYLRHSFATQLLENGADLRAVQEILGHSSVSTTEIYTEVSIKRKRDVLSQFNPRNRIVTSK</sequence>
<dbReference type="InterPro" id="IPR010998">
    <property type="entry name" value="Integrase_recombinase_N"/>
</dbReference>
<dbReference type="InterPro" id="IPR011010">
    <property type="entry name" value="DNA_brk_join_enz"/>
</dbReference>
<gene>
    <name evidence="7" type="ORF">GJB61_06535</name>
</gene>
<evidence type="ECO:0000259" key="6">
    <source>
        <dbReference type="PROSITE" id="PS51900"/>
    </source>
</evidence>
<keyword evidence="1" id="KW-0229">DNA integration</keyword>
<dbReference type="RefSeq" id="WP_154117653.1">
    <property type="nucleotide sequence ID" value="NZ_WJXB01000002.1"/>
</dbReference>
<dbReference type="InterPro" id="IPR044068">
    <property type="entry name" value="CB"/>
</dbReference>
<dbReference type="GO" id="GO:0006310">
    <property type="term" value="P:DNA recombination"/>
    <property type="evidence" value="ECO:0007669"/>
    <property type="project" value="UniProtKB-KW"/>
</dbReference>
<dbReference type="EMBL" id="WJXB01000002">
    <property type="protein sequence ID" value="MRN52653.1"/>
    <property type="molecule type" value="Genomic_DNA"/>
</dbReference>
<protein>
    <submittedName>
        <fullName evidence="7">Tyrosine-type recombinase/integrase</fullName>
    </submittedName>
</protein>
<dbReference type="Pfam" id="PF00589">
    <property type="entry name" value="Phage_integrase"/>
    <property type="match status" value="1"/>
</dbReference>
<dbReference type="PANTHER" id="PTHR30349">
    <property type="entry name" value="PHAGE INTEGRASE-RELATED"/>
    <property type="match status" value="1"/>
</dbReference>
<dbReference type="InterPro" id="IPR002104">
    <property type="entry name" value="Integrase_catalytic"/>
</dbReference>
<organism evidence="7 8">
    <name type="scientific">Paenibacillus monticola</name>
    <dbReference type="NCBI Taxonomy" id="2666075"/>
    <lineage>
        <taxon>Bacteria</taxon>
        <taxon>Bacillati</taxon>
        <taxon>Bacillota</taxon>
        <taxon>Bacilli</taxon>
        <taxon>Bacillales</taxon>
        <taxon>Paenibacillaceae</taxon>
        <taxon>Paenibacillus</taxon>
    </lineage>
</organism>
<evidence type="ECO:0000256" key="3">
    <source>
        <dbReference type="ARBA" id="ARBA00023172"/>
    </source>
</evidence>
<dbReference type="PROSITE" id="PS51900">
    <property type="entry name" value="CB"/>
    <property type="match status" value="1"/>
</dbReference>
<dbReference type="PANTHER" id="PTHR30349:SF81">
    <property type="entry name" value="TYROSINE RECOMBINASE XERC"/>
    <property type="match status" value="1"/>
</dbReference>
<evidence type="ECO:0000256" key="4">
    <source>
        <dbReference type="PROSITE-ProRule" id="PRU01248"/>
    </source>
</evidence>
<dbReference type="AlphaFoldDB" id="A0A7X2H4N4"/>
<proteinExistence type="predicted"/>
<dbReference type="Gene3D" id="1.10.443.10">
    <property type="entry name" value="Intergrase catalytic core"/>
    <property type="match status" value="1"/>
</dbReference>
<dbReference type="GO" id="GO:0015074">
    <property type="term" value="P:DNA integration"/>
    <property type="evidence" value="ECO:0007669"/>
    <property type="project" value="UniProtKB-KW"/>
</dbReference>
<feature type="domain" description="Tyr recombinase" evidence="5">
    <location>
        <begin position="124"/>
        <end position="314"/>
    </location>
</feature>
<dbReference type="Pfam" id="PF02899">
    <property type="entry name" value="Phage_int_SAM_1"/>
    <property type="match status" value="1"/>
</dbReference>
<dbReference type="Gene3D" id="1.10.150.130">
    <property type="match status" value="1"/>
</dbReference>
<dbReference type="InterPro" id="IPR004107">
    <property type="entry name" value="Integrase_SAM-like_N"/>
</dbReference>
<dbReference type="Proteomes" id="UP000463051">
    <property type="component" value="Unassembled WGS sequence"/>
</dbReference>
<evidence type="ECO:0000256" key="1">
    <source>
        <dbReference type="ARBA" id="ARBA00022908"/>
    </source>
</evidence>
<dbReference type="SUPFAM" id="SSF56349">
    <property type="entry name" value="DNA breaking-rejoining enzymes"/>
    <property type="match status" value="1"/>
</dbReference>
<keyword evidence="8" id="KW-1185">Reference proteome</keyword>
<evidence type="ECO:0000313" key="7">
    <source>
        <dbReference type="EMBL" id="MRN52653.1"/>
    </source>
</evidence>
<evidence type="ECO:0000313" key="8">
    <source>
        <dbReference type="Proteomes" id="UP000463051"/>
    </source>
</evidence>
<dbReference type="InterPro" id="IPR013762">
    <property type="entry name" value="Integrase-like_cat_sf"/>
</dbReference>
<reference evidence="7 8" key="1">
    <citation type="submission" date="2019-11" db="EMBL/GenBank/DDBJ databases">
        <title>Paenibacillus monticola sp. nov., a novel PGPR strain isolated from mountain sample in China.</title>
        <authorList>
            <person name="Zhao Q."/>
            <person name="Li H.-P."/>
            <person name="Zhang J.-L."/>
        </authorList>
    </citation>
    <scope>NUCLEOTIDE SEQUENCE [LARGE SCALE GENOMIC DNA]</scope>
    <source>
        <strain evidence="7 8">LC-T2</strain>
    </source>
</reference>
<accession>A0A7X2H4N4</accession>